<protein>
    <recommendedName>
        <fullName evidence="3">Alpha/beta hydrolase</fullName>
    </recommendedName>
</protein>
<comment type="caution">
    <text evidence="1">The sequence shown here is derived from an EMBL/GenBank/DDBJ whole genome shotgun (WGS) entry which is preliminary data.</text>
</comment>
<accession>A0A1E3KSG4</accession>
<dbReference type="Gene3D" id="3.40.50.1820">
    <property type="entry name" value="alpha/beta hydrolase"/>
    <property type="match status" value="1"/>
</dbReference>
<name>A0A1E3KSG4_LACPN</name>
<dbReference type="InterPro" id="IPR010315">
    <property type="entry name" value="DUF915_hydro-like"/>
</dbReference>
<evidence type="ECO:0000313" key="2">
    <source>
        <dbReference type="Proteomes" id="UP000094892"/>
    </source>
</evidence>
<evidence type="ECO:0008006" key="3">
    <source>
        <dbReference type="Google" id="ProtNLM"/>
    </source>
</evidence>
<dbReference type="PATRIC" id="fig|1590.306.peg.1822"/>
<reference evidence="1 2" key="1">
    <citation type="submission" date="2016-08" db="EMBL/GenBank/DDBJ databases">
        <title>Genome sequencing of Lactobacillus plantarum JSA22, isolated from fermented soybean paste.</title>
        <authorList>
            <person name="Choi H.S."/>
        </authorList>
    </citation>
    <scope>NUCLEOTIDE SEQUENCE [LARGE SCALE GENOMIC DNA]</scope>
    <source>
        <strain evidence="1 2">JSA22</strain>
    </source>
</reference>
<dbReference type="InterPro" id="IPR029058">
    <property type="entry name" value="AB_hydrolase_fold"/>
</dbReference>
<dbReference type="AlphaFoldDB" id="A0A1E3KSG4"/>
<dbReference type="Proteomes" id="UP000094892">
    <property type="component" value="Unassembled WGS sequence"/>
</dbReference>
<dbReference type="Pfam" id="PF06028">
    <property type="entry name" value="DUF915"/>
    <property type="match status" value="1"/>
</dbReference>
<organism evidence="1 2">
    <name type="scientific">Lactiplantibacillus plantarum</name>
    <name type="common">Lactobacillus plantarum</name>
    <dbReference type="NCBI Taxonomy" id="1590"/>
    <lineage>
        <taxon>Bacteria</taxon>
        <taxon>Bacillati</taxon>
        <taxon>Bacillota</taxon>
        <taxon>Bacilli</taxon>
        <taxon>Lactobacillales</taxon>
        <taxon>Lactobacillaceae</taxon>
        <taxon>Lactiplantibacillus</taxon>
    </lineage>
</organism>
<dbReference type="SUPFAM" id="SSF53474">
    <property type="entry name" value="alpha/beta-Hydrolases"/>
    <property type="match status" value="1"/>
</dbReference>
<gene>
    <name evidence="1" type="ORF">LPJSA22_01807</name>
</gene>
<sequence>MKRIRLWGLMAGLLLLLVGCGRAETTGVTKPVTTQGHRYIPTLFFHGWGSSYHAETHMADAIVKAGKTQTIVRAMVAKNGTVALKGHFRSGDYRPIVEVNFANNRSSDYPTVGRWAKNVVVALQRTYGITSFNMVGHSMGNMAITYYLLANAQNERLPQLRRQVAIAGHFNGILGMDDSPNQMTLNAAGRPNKLRPAYRQLLGLRRVYPRQQVRVLNIYGDKGDVTHSDGSVSNASSRSLRYLVAARARSYREIKITGKHAQHSQLHENAQVDRLLIDFLWPTH</sequence>
<dbReference type="PROSITE" id="PS51257">
    <property type="entry name" value="PROKAR_LIPOPROTEIN"/>
    <property type="match status" value="1"/>
</dbReference>
<dbReference type="RefSeq" id="WP_063721979.1">
    <property type="nucleotide sequence ID" value="NZ_AP028145.1"/>
</dbReference>
<dbReference type="EMBL" id="MCOL01000001">
    <property type="protein sequence ID" value="ODO61828.1"/>
    <property type="molecule type" value="Genomic_DNA"/>
</dbReference>
<evidence type="ECO:0000313" key="1">
    <source>
        <dbReference type="EMBL" id="ODO61828.1"/>
    </source>
</evidence>
<proteinExistence type="predicted"/>